<evidence type="ECO:0000256" key="4">
    <source>
        <dbReference type="SAM" id="MobiDB-lite"/>
    </source>
</evidence>
<proteinExistence type="predicted"/>
<dbReference type="Pfam" id="PF09273">
    <property type="entry name" value="Rubis-subs-bind"/>
    <property type="match status" value="1"/>
</dbReference>
<keyword evidence="1" id="KW-0489">Methyltransferase</keyword>
<dbReference type="PANTHER" id="PTHR13271">
    <property type="entry name" value="UNCHARACTERIZED PUTATIVE METHYLTRANSFERASE"/>
    <property type="match status" value="1"/>
</dbReference>
<dbReference type="InterPro" id="IPR050600">
    <property type="entry name" value="SETD3_SETD6_MTase"/>
</dbReference>
<evidence type="ECO:0000259" key="5">
    <source>
        <dbReference type="Pfam" id="PF09273"/>
    </source>
</evidence>
<gene>
    <name evidence="6" type="ORF">EHUX00137_LOCUS35779</name>
</gene>
<evidence type="ECO:0000256" key="2">
    <source>
        <dbReference type="ARBA" id="ARBA00022679"/>
    </source>
</evidence>
<feature type="domain" description="Rubisco LSMT substrate-binding" evidence="5">
    <location>
        <begin position="83"/>
        <end position="211"/>
    </location>
</feature>
<dbReference type="AlphaFoldDB" id="A0A7S3TBQ3"/>
<organism evidence="6">
    <name type="scientific">Emiliania huxleyi</name>
    <name type="common">Coccolithophore</name>
    <name type="synonym">Pontosphaera huxleyi</name>
    <dbReference type="NCBI Taxonomy" id="2903"/>
    <lineage>
        <taxon>Eukaryota</taxon>
        <taxon>Haptista</taxon>
        <taxon>Haptophyta</taxon>
        <taxon>Prymnesiophyceae</taxon>
        <taxon>Isochrysidales</taxon>
        <taxon>Noelaerhabdaceae</taxon>
        <taxon>Emiliania</taxon>
    </lineage>
</organism>
<dbReference type="InterPro" id="IPR036464">
    <property type="entry name" value="Rubisco_LSMT_subst-bd_sf"/>
</dbReference>
<evidence type="ECO:0000256" key="3">
    <source>
        <dbReference type="ARBA" id="ARBA00022691"/>
    </source>
</evidence>
<accession>A0A7S3TBQ3</accession>
<dbReference type="SUPFAM" id="SSF82199">
    <property type="entry name" value="SET domain"/>
    <property type="match status" value="1"/>
</dbReference>
<dbReference type="GO" id="GO:0016279">
    <property type="term" value="F:protein-lysine N-methyltransferase activity"/>
    <property type="evidence" value="ECO:0007669"/>
    <property type="project" value="TreeGrafter"/>
</dbReference>
<dbReference type="Gene3D" id="3.90.1410.10">
    <property type="entry name" value="set domain protein methyltransferase, domain 1"/>
    <property type="match status" value="1"/>
</dbReference>
<keyword evidence="2" id="KW-0808">Transferase</keyword>
<evidence type="ECO:0000256" key="1">
    <source>
        <dbReference type="ARBA" id="ARBA00022603"/>
    </source>
</evidence>
<dbReference type="SUPFAM" id="SSF81822">
    <property type="entry name" value="RuBisCo LSMT C-terminal, substrate-binding domain"/>
    <property type="match status" value="1"/>
</dbReference>
<dbReference type="Gene3D" id="3.90.1420.10">
    <property type="entry name" value="Rubisco LSMT, substrate-binding domain"/>
    <property type="match status" value="1"/>
</dbReference>
<feature type="region of interest" description="Disordered" evidence="4">
    <location>
        <begin position="1"/>
        <end position="21"/>
    </location>
</feature>
<sequence length="270" mass="28843">MGLGNHADSPSASLHARGPQAGLFGRGGEGGAVELTAQADLSAGDALTLCYAEATRGELLLDYGFVAEPVPPEASLRFGVADDDPNYDEKAGVLERVGLSAVEQGFVVSEADPLPPDLLAYLRLVHLGPLSTPSDAFLLEALFADDLWREHLQQPVSRQNEAAALQLGHDAVTSALGKLRGDVQLDLASLAEAPRESVGYRCAAVRYAERRAVSAAANELRAALGSLDGLEYYQERRLKLLNLTPVETEEELEALRSAGRRTSDSSSYDW</sequence>
<reference evidence="6" key="1">
    <citation type="submission" date="2021-01" db="EMBL/GenBank/DDBJ databases">
        <authorList>
            <person name="Corre E."/>
            <person name="Pelletier E."/>
            <person name="Niang G."/>
            <person name="Scheremetjew M."/>
            <person name="Finn R."/>
            <person name="Kale V."/>
            <person name="Holt S."/>
            <person name="Cochrane G."/>
            <person name="Meng A."/>
            <person name="Brown T."/>
            <person name="Cohen L."/>
        </authorList>
    </citation>
    <scope>NUCLEOTIDE SEQUENCE</scope>
    <source>
        <strain evidence="6">379</strain>
    </source>
</reference>
<dbReference type="EMBL" id="HBIR01045807">
    <property type="protein sequence ID" value="CAE0579784.1"/>
    <property type="molecule type" value="Transcribed_RNA"/>
</dbReference>
<evidence type="ECO:0000313" key="6">
    <source>
        <dbReference type="EMBL" id="CAE0579784.1"/>
    </source>
</evidence>
<protein>
    <recommendedName>
        <fullName evidence="5">Rubisco LSMT substrate-binding domain-containing protein</fullName>
    </recommendedName>
</protein>
<dbReference type="GO" id="GO:0032259">
    <property type="term" value="P:methylation"/>
    <property type="evidence" value="ECO:0007669"/>
    <property type="project" value="UniProtKB-KW"/>
</dbReference>
<keyword evidence="3" id="KW-0949">S-adenosyl-L-methionine</keyword>
<name>A0A7S3TBQ3_EMIHU</name>
<dbReference type="InterPro" id="IPR015353">
    <property type="entry name" value="Rubisco_LSMT_subst-bd"/>
</dbReference>
<dbReference type="InterPro" id="IPR046341">
    <property type="entry name" value="SET_dom_sf"/>
</dbReference>